<comment type="caution">
    <text evidence="2">The sequence shown here is derived from an EMBL/GenBank/DDBJ whole genome shotgun (WGS) entry which is preliminary data.</text>
</comment>
<feature type="region of interest" description="Disordered" evidence="1">
    <location>
        <begin position="194"/>
        <end position="213"/>
    </location>
</feature>
<organism evidence="2 3">
    <name type="scientific">Macrostomum lignano</name>
    <dbReference type="NCBI Taxonomy" id="282301"/>
    <lineage>
        <taxon>Eukaryota</taxon>
        <taxon>Metazoa</taxon>
        <taxon>Spiralia</taxon>
        <taxon>Lophotrochozoa</taxon>
        <taxon>Platyhelminthes</taxon>
        <taxon>Rhabditophora</taxon>
        <taxon>Macrostomorpha</taxon>
        <taxon>Macrostomida</taxon>
        <taxon>Macrostomidae</taxon>
        <taxon>Macrostomum</taxon>
    </lineage>
</organism>
<evidence type="ECO:0000313" key="2">
    <source>
        <dbReference type="EMBL" id="PAA85741.1"/>
    </source>
</evidence>
<gene>
    <name evidence="2" type="ORF">BOX15_Mlig019693g2</name>
</gene>
<dbReference type="AlphaFoldDB" id="A0A267GI60"/>
<dbReference type="PANTHER" id="PTHR34349">
    <property type="entry name" value="PROTEIN PHOSPHATASE 1 REGULATORY SUBUNIT 32"/>
    <property type="match status" value="1"/>
</dbReference>
<feature type="non-terminal residue" evidence="2">
    <location>
        <position position="1"/>
    </location>
</feature>
<sequence length="441" mass="48849">KQSTNSAMSTAKLPLGGANPHVKASRGGDANLMKFYCTTSASTHGSHFANFQPRPGRHTGTGYQANIRPTVQYSGRLDQVDNPAIGRIVAGNYRTVFQRDFNPYSTPTGSEPLPLTAHKVPTGFVRDAMLMPMQRRRQGPPQPLTRAATVAGPSEYRDKYSGRQLAPVDLARSDVGPKERSGFTNNVKLNEPVRHTEHSPHRNEKPGWMTHRPTGVSIYTTGYRSLEVPDGREPLPHLADRGSRDSGFSAGTVLLPPFAHRNMADAYSKLGDLPEARLRQISKSDPAEFVNVQQPNNHSTVYQNMYQGKQYPDQTYADRIGTTAVGDKEPTGHVTNDDGYVQKRDSAARFLTNYTTQFLDTTPVGKDREGHTAFGVLPAQDDGFTKSTKTHFSKDFRPAQLLRSMDPYQARSVVARDRFYDDHTYDRKVQQSAYMCSGGGL</sequence>
<dbReference type="Proteomes" id="UP000215902">
    <property type="component" value="Unassembled WGS sequence"/>
</dbReference>
<feature type="region of interest" description="Disordered" evidence="1">
    <location>
        <begin position="1"/>
        <end position="24"/>
    </location>
</feature>
<dbReference type="InterPro" id="IPR031410">
    <property type="entry name" value="SAXO4"/>
</dbReference>
<dbReference type="PANTHER" id="PTHR34349:SF1">
    <property type="entry name" value="PROTEIN PHOSPHATASE 1 REGULATORY SUBUNIT 32"/>
    <property type="match status" value="1"/>
</dbReference>
<evidence type="ECO:0000313" key="3">
    <source>
        <dbReference type="Proteomes" id="UP000215902"/>
    </source>
</evidence>
<feature type="compositionally biased region" description="Basic and acidic residues" evidence="1">
    <location>
        <begin position="194"/>
        <end position="205"/>
    </location>
</feature>
<evidence type="ECO:0000256" key="1">
    <source>
        <dbReference type="SAM" id="MobiDB-lite"/>
    </source>
</evidence>
<proteinExistence type="predicted"/>
<dbReference type="OrthoDB" id="9980630at2759"/>
<keyword evidence="3" id="KW-1185">Reference proteome</keyword>
<protein>
    <submittedName>
        <fullName evidence="2">Uncharacterized protein</fullName>
    </submittedName>
</protein>
<dbReference type="GO" id="GO:0019902">
    <property type="term" value="F:phosphatase binding"/>
    <property type="evidence" value="ECO:0007669"/>
    <property type="project" value="TreeGrafter"/>
</dbReference>
<reference evidence="2 3" key="1">
    <citation type="submission" date="2017-06" db="EMBL/GenBank/DDBJ databases">
        <title>A platform for efficient transgenesis in Macrostomum lignano, a flatworm model organism for stem cell research.</title>
        <authorList>
            <person name="Berezikov E."/>
        </authorList>
    </citation>
    <scope>NUCLEOTIDE SEQUENCE [LARGE SCALE GENOMIC DNA]</scope>
    <source>
        <strain evidence="2">DV1</strain>
        <tissue evidence="2">Whole organism</tissue>
    </source>
</reference>
<dbReference type="STRING" id="282301.A0A267GI60"/>
<dbReference type="Pfam" id="PF15691">
    <property type="entry name" value="PPP1R32"/>
    <property type="match status" value="2"/>
</dbReference>
<name>A0A267GI60_9PLAT</name>
<accession>A0A267GI60</accession>
<dbReference type="EMBL" id="NIVC01000306">
    <property type="protein sequence ID" value="PAA85741.1"/>
    <property type="molecule type" value="Genomic_DNA"/>
</dbReference>